<feature type="region of interest" description="Disordered" evidence="1">
    <location>
        <begin position="645"/>
        <end position="666"/>
    </location>
</feature>
<evidence type="ECO:0000259" key="3">
    <source>
        <dbReference type="Pfam" id="PF04783"/>
    </source>
</evidence>
<organism evidence="4 5">
    <name type="scientific">Ananas comosus</name>
    <name type="common">Pineapple</name>
    <name type="synonym">Ananas ananas</name>
    <dbReference type="NCBI Taxonomy" id="4615"/>
    <lineage>
        <taxon>Eukaryota</taxon>
        <taxon>Viridiplantae</taxon>
        <taxon>Streptophyta</taxon>
        <taxon>Embryophyta</taxon>
        <taxon>Tracheophyta</taxon>
        <taxon>Spermatophyta</taxon>
        <taxon>Magnoliopsida</taxon>
        <taxon>Liliopsida</taxon>
        <taxon>Poales</taxon>
        <taxon>Bromeliaceae</taxon>
        <taxon>Bromelioideae</taxon>
        <taxon>Ananas</taxon>
    </lineage>
</organism>
<feature type="domain" description="DUF630" evidence="3">
    <location>
        <begin position="1"/>
        <end position="62"/>
    </location>
</feature>
<evidence type="ECO:0000313" key="4">
    <source>
        <dbReference type="Proteomes" id="UP000515123"/>
    </source>
</evidence>
<feature type="compositionally biased region" description="Acidic residues" evidence="1">
    <location>
        <begin position="199"/>
        <end position="209"/>
    </location>
</feature>
<reference evidence="4" key="1">
    <citation type="journal article" date="2015" name="Nat. Genet.">
        <title>The pineapple genome and the evolution of CAM photosynthesis.</title>
        <authorList>
            <person name="Ming R."/>
            <person name="VanBuren R."/>
            <person name="Wai C.M."/>
            <person name="Tang H."/>
            <person name="Schatz M.C."/>
            <person name="Bowers J.E."/>
            <person name="Lyons E."/>
            <person name="Wang M.L."/>
            <person name="Chen J."/>
            <person name="Biggers E."/>
            <person name="Zhang J."/>
            <person name="Huang L."/>
            <person name="Zhang L."/>
            <person name="Miao W."/>
            <person name="Zhang J."/>
            <person name="Ye Z."/>
            <person name="Miao C."/>
            <person name="Lin Z."/>
            <person name="Wang H."/>
            <person name="Zhou H."/>
            <person name="Yim W.C."/>
            <person name="Priest H.D."/>
            <person name="Zheng C."/>
            <person name="Woodhouse M."/>
            <person name="Edger P.P."/>
            <person name="Guyot R."/>
            <person name="Guo H.B."/>
            <person name="Guo H."/>
            <person name="Zheng G."/>
            <person name="Singh R."/>
            <person name="Sharma A."/>
            <person name="Min X."/>
            <person name="Zheng Y."/>
            <person name="Lee H."/>
            <person name="Gurtowski J."/>
            <person name="Sedlazeck F.J."/>
            <person name="Harkess A."/>
            <person name="McKain M.R."/>
            <person name="Liao Z."/>
            <person name="Fang J."/>
            <person name="Liu J."/>
            <person name="Zhang X."/>
            <person name="Zhang Q."/>
            <person name="Hu W."/>
            <person name="Qin Y."/>
            <person name="Wang K."/>
            <person name="Chen L.Y."/>
            <person name="Shirley N."/>
            <person name="Lin Y.R."/>
            <person name="Liu L.Y."/>
            <person name="Hernandez A.G."/>
            <person name="Wright C.L."/>
            <person name="Bulone V."/>
            <person name="Tuskan G.A."/>
            <person name="Heath K."/>
            <person name="Zee F."/>
            <person name="Moore P.H."/>
            <person name="Sunkar R."/>
            <person name="Leebens-Mack J.H."/>
            <person name="Mockler T."/>
            <person name="Bennetzen J.L."/>
            <person name="Freeling M."/>
            <person name="Sankoff D."/>
            <person name="Paterson A.H."/>
            <person name="Zhu X."/>
            <person name="Yang X."/>
            <person name="Smith J.A."/>
            <person name="Cushman J.C."/>
            <person name="Paull R.E."/>
            <person name="Yu Q."/>
        </authorList>
    </citation>
    <scope>NUCLEOTIDE SEQUENCE [LARGE SCALE GENOMIC DNA]</scope>
    <source>
        <strain evidence="4">cv. F153</strain>
    </source>
</reference>
<dbReference type="InterPro" id="IPR006867">
    <property type="entry name" value="DUF632"/>
</dbReference>
<dbReference type="Pfam" id="PF04783">
    <property type="entry name" value="DUF630"/>
    <property type="match status" value="1"/>
</dbReference>
<gene>
    <name evidence="5" type="primary">LOC109724801</name>
</gene>
<protein>
    <submittedName>
        <fullName evidence="5">Uncharacterized protein LOC109724801</fullName>
    </submittedName>
</protein>
<dbReference type="RefSeq" id="XP_020109319.1">
    <property type="nucleotide sequence ID" value="XM_020253730.1"/>
</dbReference>
<feature type="compositionally biased region" description="Polar residues" evidence="1">
    <location>
        <begin position="247"/>
        <end position="258"/>
    </location>
</feature>
<dbReference type="AlphaFoldDB" id="A0A6P5GN33"/>
<sequence>MGCSSSKVNDNDDDDAVRICRDRRNFIKQAIEQRNRFAFSHVAYIHSLLRVSFALCYFFEGDERRHFLNFDTSIPSKPAEILVPEKMMLAKQSEGISLTVNCLRSVGNPLITMEQWWPQSPETIRLESYYPIDLREPDTRTNPPFFSSPYIAQNYLQEPPQWDFWNPFSPTDGYGYTFQSTPDRLITDEGLRQAREDEGVPDLEEEAEEDNKKIESSPVYSRSNSKAIDNGEPCEAENKTEDANEGQELNTHPINRSNASEERRTVEVNNERRRIVGSAQVGEEETRGFVVYVNSRPTSMAEVMKDLESEFAKICDSSSEVSVLLETTRTTERFPNLPRASTSPNNIGNESGGDNTEESLEIFKSHKSTLDRLYMWEKKLYEEVKLEEQIRYAYEKKCMQLKKQDENGAEPSAVDKTRAAIRDLQTKLRVSISAIEYISERIEVLRDEELHPQLVELIKGLARMWRAMAESHRIQRRTLDEAKLLLSSSAAAREAAPPRRTHRAAAVLAAELRVLRASLASWVGAQRAYAAALAGWISRCAPPPLPGPVPAPLPPPPVYGMCVALARVVEGVREEAAAEAIESFAAAAAKAAAEGRRRRRGEETEVAEGEGERAVAAGAAEAVGAAAELAGAAAEGFEDLVRALQQEEEEEEEENERAEEERTLVM</sequence>
<evidence type="ECO:0000256" key="1">
    <source>
        <dbReference type="SAM" id="MobiDB-lite"/>
    </source>
</evidence>
<dbReference type="Pfam" id="PF04782">
    <property type="entry name" value="DUF632"/>
    <property type="match status" value="1"/>
</dbReference>
<name>A0A6P5GN33_ANACO</name>
<dbReference type="GeneID" id="109724801"/>
<proteinExistence type="predicted"/>
<dbReference type="PANTHER" id="PTHR21450">
    <property type="entry name" value="PROTEIN ALTERED PHOSPHATE STARVATION RESPONSE 1"/>
    <property type="match status" value="1"/>
</dbReference>
<feature type="region of interest" description="Disordered" evidence="1">
    <location>
        <begin position="334"/>
        <end position="356"/>
    </location>
</feature>
<feature type="domain" description="DUF632" evidence="2">
    <location>
        <begin position="300"/>
        <end position="587"/>
    </location>
</feature>
<feature type="compositionally biased region" description="Polar residues" evidence="1">
    <location>
        <begin position="218"/>
        <end position="227"/>
    </location>
</feature>
<dbReference type="InterPro" id="IPR006868">
    <property type="entry name" value="DUF630"/>
</dbReference>
<dbReference type="OrthoDB" id="663995at2759"/>
<reference evidence="5" key="2">
    <citation type="submission" date="2025-08" db="UniProtKB">
        <authorList>
            <consortium name="RefSeq"/>
        </authorList>
    </citation>
    <scope>IDENTIFICATION</scope>
    <source>
        <tissue evidence="5">Leaf</tissue>
    </source>
</reference>
<feature type="compositionally biased region" description="Polar residues" evidence="1">
    <location>
        <begin position="339"/>
        <end position="354"/>
    </location>
</feature>
<feature type="region of interest" description="Disordered" evidence="1">
    <location>
        <begin position="594"/>
        <end position="615"/>
    </location>
</feature>
<evidence type="ECO:0000313" key="5">
    <source>
        <dbReference type="RefSeq" id="XP_020109319.1"/>
    </source>
</evidence>
<keyword evidence="4" id="KW-1185">Reference proteome</keyword>
<dbReference type="PANTHER" id="PTHR21450:SF26">
    <property type="entry name" value="LEUCINE ZIPPER PROTEIN-LIKE"/>
    <property type="match status" value="1"/>
</dbReference>
<feature type="compositionally biased region" description="Acidic residues" evidence="1">
    <location>
        <begin position="646"/>
        <end position="658"/>
    </location>
</feature>
<accession>A0A6P5GN33</accession>
<dbReference type="Proteomes" id="UP000515123">
    <property type="component" value="Linkage group 19"/>
</dbReference>
<feature type="region of interest" description="Disordered" evidence="1">
    <location>
        <begin position="196"/>
        <end position="267"/>
    </location>
</feature>
<dbReference type="Gramene" id="Aco008302.1.mrna1">
    <property type="protein sequence ID" value="Aco008302.1.mrna1"/>
    <property type="gene ID" value="Aco008302.1.path1"/>
</dbReference>
<evidence type="ECO:0000259" key="2">
    <source>
        <dbReference type="Pfam" id="PF04782"/>
    </source>
</evidence>